<dbReference type="InterPro" id="IPR016024">
    <property type="entry name" value="ARM-type_fold"/>
</dbReference>
<reference evidence="9 10" key="1">
    <citation type="submission" date="2015-07" db="EMBL/GenBank/DDBJ databases">
        <authorList>
            <person name="Noorani M."/>
        </authorList>
    </citation>
    <scope>NUCLEOTIDE SEQUENCE [LARGE SCALE GENOMIC DNA]</scope>
    <source>
        <strain evidence="9">BBA 69670</strain>
    </source>
</reference>
<keyword evidence="3" id="KW-0132">Cell division</keyword>
<keyword evidence="4" id="KW-0498">Mitosis</keyword>
<protein>
    <submittedName>
        <fullName evidence="9">Condensin complex subunit 3</fullName>
    </submittedName>
</protein>
<feature type="domain" description="Nuclear condensin complex subunit 3 C-terminal" evidence="8">
    <location>
        <begin position="11"/>
        <end position="181"/>
    </location>
</feature>
<organism evidence="9 10">
    <name type="scientific">Rhizoctonia solani</name>
    <dbReference type="NCBI Taxonomy" id="456999"/>
    <lineage>
        <taxon>Eukaryota</taxon>
        <taxon>Fungi</taxon>
        <taxon>Dikarya</taxon>
        <taxon>Basidiomycota</taxon>
        <taxon>Agaricomycotina</taxon>
        <taxon>Agaricomycetes</taxon>
        <taxon>Cantharellales</taxon>
        <taxon>Ceratobasidiaceae</taxon>
        <taxon>Rhizoctonia</taxon>
    </lineage>
</organism>
<evidence type="ECO:0000256" key="1">
    <source>
        <dbReference type="ARBA" id="ARBA00004286"/>
    </source>
</evidence>
<feature type="compositionally biased region" description="Acidic residues" evidence="7">
    <location>
        <begin position="301"/>
        <end position="313"/>
    </location>
</feature>
<evidence type="ECO:0000256" key="2">
    <source>
        <dbReference type="ARBA" id="ARBA00022454"/>
    </source>
</evidence>
<dbReference type="GO" id="GO:0000793">
    <property type="term" value="C:condensed chromosome"/>
    <property type="evidence" value="ECO:0007669"/>
    <property type="project" value="TreeGrafter"/>
</dbReference>
<feature type="region of interest" description="Disordered" evidence="7">
    <location>
        <begin position="241"/>
        <end position="313"/>
    </location>
</feature>
<dbReference type="InterPro" id="IPR025977">
    <property type="entry name" value="Cnd3_C"/>
</dbReference>
<feature type="compositionally biased region" description="Basic and acidic residues" evidence="7">
    <location>
        <begin position="247"/>
        <end position="259"/>
    </location>
</feature>
<dbReference type="SUPFAM" id="SSF48371">
    <property type="entry name" value="ARM repeat"/>
    <property type="match status" value="1"/>
</dbReference>
<evidence type="ECO:0000313" key="9">
    <source>
        <dbReference type="EMBL" id="CUA74510.1"/>
    </source>
</evidence>
<dbReference type="InterPro" id="IPR027165">
    <property type="entry name" value="CND3"/>
</dbReference>
<comment type="subcellular location">
    <subcellularLocation>
        <location evidence="1">Chromosome</location>
    </subcellularLocation>
</comment>
<evidence type="ECO:0000256" key="7">
    <source>
        <dbReference type="SAM" id="MobiDB-lite"/>
    </source>
</evidence>
<keyword evidence="5" id="KW-0226">DNA condensation</keyword>
<keyword evidence="2" id="KW-0158">Chromosome</keyword>
<dbReference type="AlphaFoldDB" id="A0A0K6G7S3"/>
<name>A0A0K6G7S3_9AGAM</name>
<dbReference type="Proteomes" id="UP000044841">
    <property type="component" value="Unassembled WGS sequence"/>
</dbReference>
<dbReference type="GO" id="GO:0000796">
    <property type="term" value="C:condensin complex"/>
    <property type="evidence" value="ECO:0007669"/>
    <property type="project" value="InterPro"/>
</dbReference>
<accession>A0A0K6G7S3</accession>
<keyword evidence="6" id="KW-0131">Cell cycle</keyword>
<dbReference type="GO" id="GO:0007076">
    <property type="term" value="P:mitotic chromosome condensation"/>
    <property type="evidence" value="ECO:0007669"/>
    <property type="project" value="InterPro"/>
</dbReference>
<evidence type="ECO:0000256" key="5">
    <source>
        <dbReference type="ARBA" id="ARBA00023067"/>
    </source>
</evidence>
<evidence type="ECO:0000256" key="4">
    <source>
        <dbReference type="ARBA" id="ARBA00022776"/>
    </source>
</evidence>
<evidence type="ECO:0000256" key="3">
    <source>
        <dbReference type="ARBA" id="ARBA00022618"/>
    </source>
</evidence>
<sequence length="313" mass="36150">MAHHDAEYLREPRMINFLMHQLEDEDEEIQAITCVGFAKLLLAGIVTDDKVLRSLVASYLQPDTADNQPLRQYLSYFLPVYCYSSSNNQPTMQRVFMVLFKLLCEVYHDKDDSQEMITPAQLGALFLDWMDLLKVVEIAGQTRDESVHVDAGCEIIRELFEKNMEKEERKVLVQLLGKLYLPDELEDLKVFSLHLLIMNLKLRWPLRDAPTRNAFTNEADHAVLREAHLQDLQSWIEEIEPDSDAEEFAHPEIPPEGKRTNRSRRAKSKAASRAESILQEETMEGSVADEVEKPDVAAEEEHYDGEEEEEEED</sequence>
<dbReference type="PANTHER" id="PTHR14418">
    <property type="entry name" value="CONDENSIN COMPLEX SUBUNIT 3-RELATED"/>
    <property type="match status" value="1"/>
</dbReference>
<feature type="compositionally biased region" description="Basic residues" evidence="7">
    <location>
        <begin position="260"/>
        <end position="270"/>
    </location>
</feature>
<dbReference type="GO" id="GO:0051301">
    <property type="term" value="P:cell division"/>
    <property type="evidence" value="ECO:0007669"/>
    <property type="project" value="UniProtKB-KW"/>
</dbReference>
<gene>
    <name evidence="9" type="ORF">RSOLAG22IIIB_11268</name>
</gene>
<proteinExistence type="predicted"/>
<dbReference type="Pfam" id="PF12719">
    <property type="entry name" value="Cnd3"/>
    <property type="match status" value="1"/>
</dbReference>
<dbReference type="EMBL" id="CYGV01001454">
    <property type="protein sequence ID" value="CUA74510.1"/>
    <property type="molecule type" value="Genomic_DNA"/>
</dbReference>
<evidence type="ECO:0000256" key="6">
    <source>
        <dbReference type="ARBA" id="ARBA00023306"/>
    </source>
</evidence>
<keyword evidence="10" id="KW-1185">Reference proteome</keyword>
<evidence type="ECO:0000313" key="10">
    <source>
        <dbReference type="Proteomes" id="UP000044841"/>
    </source>
</evidence>
<feature type="compositionally biased region" description="Basic and acidic residues" evidence="7">
    <location>
        <begin position="290"/>
        <end position="300"/>
    </location>
</feature>
<dbReference type="PANTHER" id="PTHR14418:SF5">
    <property type="entry name" value="CONDENSIN COMPLEX SUBUNIT 3"/>
    <property type="match status" value="1"/>
</dbReference>
<evidence type="ECO:0000259" key="8">
    <source>
        <dbReference type="Pfam" id="PF12719"/>
    </source>
</evidence>